<dbReference type="OrthoDB" id="5720484at2"/>
<proteinExistence type="predicted"/>
<feature type="domain" description="DUF2134" evidence="1">
    <location>
        <begin position="67"/>
        <end position="150"/>
    </location>
</feature>
<keyword evidence="3" id="KW-1185">Reference proteome</keyword>
<organism evidence="2 3">
    <name type="scientific">Thiohalobacter thiocyanaticus</name>
    <dbReference type="NCBI Taxonomy" id="585455"/>
    <lineage>
        <taxon>Bacteria</taxon>
        <taxon>Pseudomonadati</taxon>
        <taxon>Pseudomonadota</taxon>
        <taxon>Gammaproteobacteria</taxon>
        <taxon>Thiohalobacterales</taxon>
        <taxon>Thiohalobacteraceae</taxon>
        <taxon>Thiohalobacter</taxon>
    </lineage>
</organism>
<evidence type="ECO:0000313" key="2">
    <source>
        <dbReference type="EMBL" id="RRQ21430.1"/>
    </source>
</evidence>
<evidence type="ECO:0000313" key="3">
    <source>
        <dbReference type="Proteomes" id="UP000287798"/>
    </source>
</evidence>
<reference evidence="2 3" key="1">
    <citation type="journal article" date="2010" name="Int. J. Syst. Evol. Microbiol.">
        <title>Thiohalobacter thiocyanaticus gen. nov., sp. nov., a moderately halophilic, sulfur-oxidizing gammaproteobacterium from hypersaline lakes, that utilizes thiocyanate.</title>
        <authorList>
            <person name="Sorokin D.Y."/>
            <person name="Kovaleva O.L."/>
            <person name="Tourova T.P."/>
            <person name="Muyzer G."/>
        </authorList>
    </citation>
    <scope>NUCLEOTIDE SEQUENCE [LARGE SCALE GENOMIC DNA]</scope>
    <source>
        <strain evidence="2 3">Hrh1</strain>
    </source>
</reference>
<name>A0A426QI57_9GAMM</name>
<sequence>MIRSRQQSGVASFSAIGALAMAVIFTALAIDVGRLSWVAKQLQDTADLAAMDAMTEAGWCAGKTALSQAELEAAAQASAQRNGYSGDLAAEGAVETGRLTTVNGLYTFVPGGPMAETTAVRVTTMATVPSSLVAGGWLGGDAQLQRQAVAHDVVMGGFSAGSFLGSVSSDDSDVLNPVMSGLLGGAVSLSAVSYEGLAAADVGLGELAEASAALGHSADSVEGFLNANMTVGEFLEVMAVALGSGNAAYADLNGLAAAAAMVNDINVGDLIRVSSDRKEDAAEVDLNVFDLVSGSAQIANEGSTVNIPMTLNLPLGLGDVVVDLHLIQGPQYDIGQPGRDDSGDWKTQVRTGQGRLEISIDLSDSDSLPIPGGVLEVNGTLKLYADFARASAWLEQIRCADADSLAHEVRIGARTSAVGLGIGQFGDISDPASGISPTPALSLDVLSGAVSMTADVSADTQVASPQDARLDFTVSQASPLPQEQTAGTPLAGALGNMTGSLAGSLDITLSGGGLLGLLGLTLSDIDNALVSTLLAPLLNVIDDLLLDPLLRALGVHAGGVDVQLIDIQRRDPRLAG</sequence>
<gene>
    <name evidence="2" type="ORF">D6C00_05395</name>
</gene>
<dbReference type="Proteomes" id="UP000287798">
    <property type="component" value="Unassembled WGS sequence"/>
</dbReference>
<dbReference type="InterPro" id="IPR018705">
    <property type="entry name" value="DUF2134_membrane"/>
</dbReference>
<comment type="caution">
    <text evidence="2">The sequence shown here is derived from an EMBL/GenBank/DDBJ whole genome shotgun (WGS) entry which is preliminary data.</text>
</comment>
<accession>A0A426QI57</accession>
<dbReference type="AlphaFoldDB" id="A0A426QI57"/>
<dbReference type="Pfam" id="PF09977">
    <property type="entry name" value="Tad_C"/>
    <property type="match status" value="1"/>
</dbReference>
<dbReference type="EMBL" id="QZMU01000001">
    <property type="protein sequence ID" value="RRQ21430.1"/>
    <property type="molecule type" value="Genomic_DNA"/>
</dbReference>
<evidence type="ECO:0000259" key="1">
    <source>
        <dbReference type="Pfam" id="PF09977"/>
    </source>
</evidence>
<protein>
    <recommendedName>
        <fullName evidence="1">DUF2134 domain-containing protein</fullName>
    </recommendedName>
</protein>
<dbReference type="RefSeq" id="WP_125180722.1">
    <property type="nucleotide sequence ID" value="NZ_QZMU01000001.1"/>
</dbReference>